<feature type="non-terminal residue" evidence="3">
    <location>
        <position position="276"/>
    </location>
</feature>
<comment type="caution">
    <text evidence="3">The sequence shown here is derived from an EMBL/GenBank/DDBJ whole genome shotgun (WGS) entry which is preliminary data.</text>
</comment>
<dbReference type="AlphaFoldDB" id="T0ZC05"/>
<organism evidence="3">
    <name type="scientific">mine drainage metagenome</name>
    <dbReference type="NCBI Taxonomy" id="410659"/>
    <lineage>
        <taxon>unclassified sequences</taxon>
        <taxon>metagenomes</taxon>
        <taxon>ecological metagenomes</taxon>
    </lineage>
</organism>
<name>T0ZC05_9ZZZZ</name>
<gene>
    <name evidence="3" type="ORF">B1A_21679</name>
</gene>
<dbReference type="Pfam" id="PF17289">
    <property type="entry name" value="Terminase_6C"/>
    <property type="match status" value="1"/>
</dbReference>
<protein>
    <submittedName>
        <fullName evidence="3">Large terminase</fullName>
    </submittedName>
</protein>
<dbReference type="InterPro" id="IPR035421">
    <property type="entry name" value="Terminase_6C"/>
</dbReference>
<sequence>ARRALGAYHVWKADRIIAEQNYGGEMVKATIEAVDASVPVTTISSSRGKVLRAEPIAAFFEQRKAHMVGSHPELEDQACRFTSDWQRSRDGSPDRVDAMVFALADLMLGLPAGGFFREAMFLEQGEPVILTCPPDDVFVVIGTPHDTGPGRDTVAVLYCARNNRRDYPLTIIDWDIVPHDIALMGGTWVDNVARRLAAWTAALASFTSGIWIERTPIGGPLLELAAAHRLNVFDVGEHMSDIPAALPERVNLASRYVGTGKLVRIGKDAREKVVTL</sequence>
<reference evidence="3" key="1">
    <citation type="submission" date="2013-08" db="EMBL/GenBank/DDBJ databases">
        <authorList>
            <person name="Mendez C."/>
            <person name="Richter M."/>
            <person name="Ferrer M."/>
            <person name="Sanchez J."/>
        </authorList>
    </citation>
    <scope>NUCLEOTIDE SEQUENCE</scope>
</reference>
<evidence type="ECO:0000256" key="1">
    <source>
        <dbReference type="ARBA" id="ARBA00022612"/>
    </source>
</evidence>
<evidence type="ECO:0000313" key="3">
    <source>
        <dbReference type="EMBL" id="EQD27400.1"/>
    </source>
</evidence>
<keyword evidence="1" id="KW-1188">Viral release from host cell</keyword>
<evidence type="ECO:0000259" key="2">
    <source>
        <dbReference type="Pfam" id="PF17289"/>
    </source>
</evidence>
<reference evidence="3" key="2">
    <citation type="journal article" date="2014" name="ISME J.">
        <title>Microbial stratification in low pH oxic and suboxic macroscopic growths along an acid mine drainage.</title>
        <authorList>
            <person name="Mendez-Garcia C."/>
            <person name="Mesa V."/>
            <person name="Sprenger R.R."/>
            <person name="Richter M."/>
            <person name="Diez M.S."/>
            <person name="Solano J."/>
            <person name="Bargiela R."/>
            <person name="Golyshina O.V."/>
            <person name="Manteca A."/>
            <person name="Ramos J.L."/>
            <person name="Gallego J.R."/>
            <person name="Llorente I."/>
            <person name="Martins Dos Santos V.A."/>
            <person name="Jensen O.N."/>
            <person name="Pelaez A.I."/>
            <person name="Sanchez J."/>
            <person name="Ferrer M."/>
        </authorList>
    </citation>
    <scope>NUCLEOTIDE SEQUENCE</scope>
</reference>
<accession>T0ZC05</accession>
<feature type="non-terminal residue" evidence="3">
    <location>
        <position position="1"/>
    </location>
</feature>
<proteinExistence type="predicted"/>
<feature type="domain" description="Terminase large subunit gp17-like C-terminal" evidence="2">
    <location>
        <begin position="8"/>
        <end position="104"/>
    </location>
</feature>
<dbReference type="EMBL" id="AUZX01016026">
    <property type="protein sequence ID" value="EQD27400.1"/>
    <property type="molecule type" value="Genomic_DNA"/>
</dbReference>